<dbReference type="Proteomes" id="UP000261208">
    <property type="component" value="Unassembled WGS sequence"/>
</dbReference>
<dbReference type="InterPro" id="IPR029069">
    <property type="entry name" value="HotDog_dom_sf"/>
</dbReference>
<dbReference type="EMBL" id="QSOI01000024">
    <property type="protein sequence ID" value="RGI81228.1"/>
    <property type="molecule type" value="Genomic_DNA"/>
</dbReference>
<dbReference type="Proteomes" id="UP000266376">
    <property type="component" value="Unassembled WGS sequence"/>
</dbReference>
<evidence type="ECO:0000256" key="3">
    <source>
        <dbReference type="PROSITE-ProRule" id="PRU01106"/>
    </source>
</evidence>
<evidence type="ECO:0000313" key="10">
    <source>
        <dbReference type="EMBL" id="RGS71462.1"/>
    </source>
</evidence>
<evidence type="ECO:0000313" key="29">
    <source>
        <dbReference type="Proteomes" id="UP000284883"/>
    </source>
</evidence>
<dbReference type="EMBL" id="QRHN01000012">
    <property type="protein sequence ID" value="RHF78090.1"/>
    <property type="molecule type" value="Genomic_DNA"/>
</dbReference>
<dbReference type="Proteomes" id="UP000284742">
    <property type="component" value="Unassembled WGS sequence"/>
</dbReference>
<dbReference type="Proteomes" id="UP000261055">
    <property type="component" value="Unassembled WGS sequence"/>
</dbReference>
<dbReference type="EMBL" id="QSHK01000001">
    <property type="protein sequence ID" value="RHC10883.1"/>
    <property type="molecule type" value="Genomic_DNA"/>
</dbReference>
<proteinExistence type="inferred from homology"/>
<evidence type="ECO:0000313" key="22">
    <source>
        <dbReference type="Proteomes" id="UP000261055"/>
    </source>
</evidence>
<dbReference type="Proteomes" id="UP000260841">
    <property type="component" value="Unassembled WGS sequence"/>
</dbReference>
<evidence type="ECO:0000313" key="19">
    <source>
        <dbReference type="EMBL" id="RHN19001.1"/>
    </source>
</evidence>
<evidence type="ECO:0000313" key="31">
    <source>
        <dbReference type="Proteomes" id="UP000285642"/>
    </source>
</evidence>
<dbReference type="EMBL" id="QRQQ01000001">
    <property type="protein sequence ID" value="RHN19001.1"/>
    <property type="molecule type" value="Genomic_DNA"/>
</dbReference>
<dbReference type="EMBL" id="QSAJ01000046">
    <property type="protein sequence ID" value="RGW49535.1"/>
    <property type="molecule type" value="Genomic_DNA"/>
</dbReference>
<evidence type="ECO:0000256" key="2">
    <source>
        <dbReference type="ARBA" id="ARBA00022801"/>
    </source>
</evidence>
<evidence type="ECO:0000259" key="4">
    <source>
        <dbReference type="PROSITE" id="PS51770"/>
    </source>
</evidence>
<comment type="caution">
    <text evidence="5">The sequence shown here is derived from an EMBL/GenBank/DDBJ whole genome shotgun (WGS) entry which is preliminary data.</text>
</comment>
<protein>
    <submittedName>
        <fullName evidence="5">Acyl-CoA thioesterase</fullName>
    </submittedName>
</protein>
<evidence type="ECO:0000313" key="11">
    <source>
        <dbReference type="EMBL" id="RGT08006.1"/>
    </source>
</evidence>
<keyword evidence="2 3" id="KW-0378">Hydrolase</keyword>
<feature type="domain" description="HotDog ACOT-type" evidence="4">
    <location>
        <begin position="9"/>
        <end position="120"/>
    </location>
</feature>
<dbReference type="Proteomes" id="UP000285642">
    <property type="component" value="Unassembled WGS sequence"/>
</dbReference>
<sequence length="153" mass="17195">MKVESRKVSDSRVETVHIVRPNHLNAAGRLFGGMLMQWIDEVAALVAKRHTHTNVTTASVDNLSFLKGAYPGDSVVIIGQLVYVGRTSMDIKVDSYVESMDGTRTLINHAYLTVVALDQNDHPIPVPRLELTTEDEAVEWEEAKRRRELRKSL</sequence>
<dbReference type="AlphaFoldDB" id="A0A3E4EY06"/>
<evidence type="ECO:0000313" key="25">
    <source>
        <dbReference type="Proteomes" id="UP000283630"/>
    </source>
</evidence>
<dbReference type="SUPFAM" id="SSF54637">
    <property type="entry name" value="Thioesterase/thiol ester dehydrase-isomerase"/>
    <property type="match status" value="1"/>
</dbReference>
<comment type="similarity">
    <text evidence="1">Belongs to the acyl coenzyme A hydrolase family.</text>
</comment>
<dbReference type="EMBL" id="QRUK01000002">
    <property type="protein sequence ID" value="RGR61022.1"/>
    <property type="molecule type" value="Genomic_DNA"/>
</dbReference>
<dbReference type="CDD" id="cd03442">
    <property type="entry name" value="BFIT_BACH"/>
    <property type="match status" value="1"/>
</dbReference>
<dbReference type="InterPro" id="IPR040170">
    <property type="entry name" value="Cytosol_ACT"/>
</dbReference>
<dbReference type="Proteomes" id="UP000285666">
    <property type="component" value="Unassembled WGS sequence"/>
</dbReference>
<evidence type="ECO:0000313" key="18">
    <source>
        <dbReference type="EMBL" id="RHK65309.1"/>
    </source>
</evidence>
<dbReference type="PROSITE" id="PS51770">
    <property type="entry name" value="HOTDOG_ACOT"/>
    <property type="match status" value="1"/>
</dbReference>
<dbReference type="GO" id="GO:0009062">
    <property type="term" value="P:fatty acid catabolic process"/>
    <property type="evidence" value="ECO:0007669"/>
    <property type="project" value="TreeGrafter"/>
</dbReference>
<evidence type="ECO:0000313" key="20">
    <source>
        <dbReference type="Proteomes" id="UP000260664"/>
    </source>
</evidence>
<evidence type="ECO:0000313" key="13">
    <source>
        <dbReference type="EMBL" id="RGZ97223.1"/>
    </source>
</evidence>
<evidence type="ECO:0000313" key="16">
    <source>
        <dbReference type="EMBL" id="RHC10883.1"/>
    </source>
</evidence>
<dbReference type="Proteomes" id="UP000285981">
    <property type="component" value="Unassembled WGS sequence"/>
</dbReference>
<dbReference type="InterPro" id="IPR033120">
    <property type="entry name" value="HOTDOG_ACOT"/>
</dbReference>
<dbReference type="PANTHER" id="PTHR11049:SF24">
    <property type="entry name" value="CYTOSOLIC ACYL COENZYME A THIOESTER HYDROLASE"/>
    <property type="match status" value="1"/>
</dbReference>
<evidence type="ECO:0000313" key="9">
    <source>
        <dbReference type="EMBL" id="RGR61022.1"/>
    </source>
</evidence>
<evidence type="ECO:0000313" key="6">
    <source>
        <dbReference type="EMBL" id="RGK50686.1"/>
    </source>
</evidence>
<name>A0A3E4EY06_9FIRM</name>
<evidence type="ECO:0000313" key="30">
    <source>
        <dbReference type="Proteomes" id="UP000284962"/>
    </source>
</evidence>
<evidence type="ECO:0000313" key="5">
    <source>
        <dbReference type="EMBL" id="RGI81228.1"/>
    </source>
</evidence>
<accession>A0A3E4EY06</accession>
<dbReference type="EMBL" id="QRWH01000010">
    <property type="protein sequence ID" value="RGT08006.1"/>
    <property type="molecule type" value="Genomic_DNA"/>
</dbReference>
<evidence type="ECO:0000313" key="15">
    <source>
        <dbReference type="EMBL" id="RHB42686.1"/>
    </source>
</evidence>
<evidence type="ECO:0000313" key="24">
    <source>
        <dbReference type="Proteomes" id="UP000266376"/>
    </source>
</evidence>
<dbReference type="EMBL" id="QSVB01000012">
    <property type="protein sequence ID" value="RGN89777.1"/>
    <property type="molecule type" value="Genomic_DNA"/>
</dbReference>
<dbReference type="EMBL" id="QSGQ01000001">
    <property type="protein sequence ID" value="RHB42686.1"/>
    <property type="molecule type" value="Genomic_DNA"/>
</dbReference>
<dbReference type="EMBL" id="QSFS01000008">
    <property type="protein sequence ID" value="RHA69978.1"/>
    <property type="molecule type" value="Genomic_DNA"/>
</dbReference>
<dbReference type="Gene3D" id="3.10.129.10">
    <property type="entry name" value="Hotdog Thioesterase"/>
    <property type="match status" value="1"/>
</dbReference>
<dbReference type="Proteomes" id="UP000284962">
    <property type="component" value="Unassembled WGS sequence"/>
</dbReference>
<evidence type="ECO:0000313" key="32">
    <source>
        <dbReference type="Proteomes" id="UP000285652"/>
    </source>
</evidence>
<dbReference type="Proteomes" id="UP000283630">
    <property type="component" value="Unassembled WGS sequence"/>
</dbReference>
<evidence type="ECO:0000313" key="8">
    <source>
        <dbReference type="EMBL" id="RGO52134.1"/>
    </source>
</evidence>
<dbReference type="Pfam" id="PF03061">
    <property type="entry name" value="4HBT"/>
    <property type="match status" value="1"/>
</dbReference>
<evidence type="ECO:0000313" key="27">
    <source>
        <dbReference type="Proteomes" id="UP000284152"/>
    </source>
</evidence>
<dbReference type="GO" id="GO:0052816">
    <property type="term" value="F:long-chain fatty acyl-CoA hydrolase activity"/>
    <property type="evidence" value="ECO:0007669"/>
    <property type="project" value="TreeGrafter"/>
</dbReference>
<gene>
    <name evidence="18" type="ORF">DW054_03495</name>
    <name evidence="17" type="ORF">DW658_09520</name>
    <name evidence="16" type="ORF">DW860_02265</name>
    <name evidence="15" type="ORF">DW885_01280</name>
    <name evidence="14" type="ORF">DW924_08975</name>
    <name evidence="13" type="ORF">DW957_14365</name>
    <name evidence="12" type="ORF">DWV67_14110</name>
    <name evidence="11" type="ORF">DWX53_10595</name>
    <name evidence="10" type="ORF">DWX78_05110</name>
    <name evidence="9" type="ORF">DWY33_01360</name>
    <name evidence="19" type="ORF">DWZ24_00090</name>
    <name evidence="8" type="ORF">DXB12_05965</name>
    <name evidence="7" type="ORF">DXB36_10855</name>
    <name evidence="6" type="ORF">DXD10_00830</name>
    <name evidence="5" type="ORF">DXD84_13605</name>
</gene>
<evidence type="ECO:0000313" key="26">
    <source>
        <dbReference type="Proteomes" id="UP000283652"/>
    </source>
</evidence>
<reference evidence="20 21" key="1">
    <citation type="submission" date="2018-08" db="EMBL/GenBank/DDBJ databases">
        <title>A genome reference for cultivated species of the human gut microbiota.</title>
        <authorList>
            <person name="Zou Y."/>
            <person name="Xue W."/>
            <person name="Luo G."/>
        </authorList>
    </citation>
    <scope>NUCLEOTIDE SEQUENCE [LARGE SCALE GENOMIC DNA]</scope>
    <source>
        <strain evidence="12 24">AF12-11</strain>
        <strain evidence="11 25">AF19-4AC</strain>
        <strain evidence="10 34">AF21-25</strain>
        <strain evidence="9 26">AF25-11</strain>
        <strain evidence="19 32">AF31-13BH</strain>
        <strain evidence="18 27">AF42-21</strain>
        <strain evidence="17 33">AM23-7AC</strain>
        <strain evidence="16 28">AM37-5</strain>
        <strain evidence="15 29">AM40-15AC</strain>
        <strain evidence="14 31">AM42-8</strain>
        <strain evidence="13 30">AM46-16</strain>
        <strain evidence="8 22">OM02-12</strain>
        <strain evidence="7 21">OM03-2</strain>
        <strain evidence="6 23">TF11-11</strain>
        <strain evidence="5 20">TM09-19AC</strain>
    </source>
</reference>
<dbReference type="Proteomes" id="UP000283652">
    <property type="component" value="Unassembled WGS sequence"/>
</dbReference>
<dbReference type="EMBL" id="QRVU01000018">
    <property type="protein sequence ID" value="RGS71462.1"/>
    <property type="molecule type" value="Genomic_DNA"/>
</dbReference>
<evidence type="ECO:0000313" key="17">
    <source>
        <dbReference type="EMBL" id="RHF78090.1"/>
    </source>
</evidence>
<evidence type="ECO:0000256" key="1">
    <source>
        <dbReference type="ARBA" id="ARBA00010458"/>
    </source>
</evidence>
<dbReference type="InterPro" id="IPR006683">
    <property type="entry name" value="Thioestr_dom"/>
</dbReference>
<evidence type="ECO:0000313" key="12">
    <source>
        <dbReference type="EMBL" id="RGW49535.1"/>
    </source>
</evidence>
<dbReference type="Proteomes" id="UP000284883">
    <property type="component" value="Unassembled WGS sequence"/>
</dbReference>
<dbReference type="PANTHER" id="PTHR11049">
    <property type="entry name" value="ACYL COENZYME A THIOESTER HYDROLASE"/>
    <property type="match status" value="1"/>
</dbReference>
<evidence type="ECO:0000313" key="34">
    <source>
        <dbReference type="Proteomes" id="UP000285981"/>
    </source>
</evidence>
<dbReference type="GO" id="GO:0005829">
    <property type="term" value="C:cytosol"/>
    <property type="evidence" value="ECO:0007669"/>
    <property type="project" value="TreeGrafter"/>
</dbReference>
<dbReference type="Proteomes" id="UP000285652">
    <property type="component" value="Unassembled WGS sequence"/>
</dbReference>
<dbReference type="Proteomes" id="UP000284152">
    <property type="component" value="Unassembled WGS sequence"/>
</dbReference>
<dbReference type="EMBL" id="QRNS01000004">
    <property type="protein sequence ID" value="RHK65309.1"/>
    <property type="molecule type" value="Genomic_DNA"/>
</dbReference>
<evidence type="ECO:0000313" key="28">
    <source>
        <dbReference type="Proteomes" id="UP000284742"/>
    </source>
</evidence>
<evidence type="ECO:0000313" key="23">
    <source>
        <dbReference type="Proteomes" id="UP000261208"/>
    </source>
</evidence>
<dbReference type="RefSeq" id="WP_117495799.1">
    <property type="nucleotide sequence ID" value="NZ_AP031430.1"/>
</dbReference>
<evidence type="ECO:0000313" key="33">
    <source>
        <dbReference type="Proteomes" id="UP000285666"/>
    </source>
</evidence>
<keyword evidence="22" id="KW-1185">Reference proteome</keyword>
<dbReference type="EMBL" id="QSEW01000024">
    <property type="protein sequence ID" value="RGZ97223.1"/>
    <property type="molecule type" value="Genomic_DNA"/>
</dbReference>
<evidence type="ECO:0000313" key="14">
    <source>
        <dbReference type="EMBL" id="RHA69978.1"/>
    </source>
</evidence>
<dbReference type="EMBL" id="QSQQ01000001">
    <property type="protein sequence ID" value="RGK50686.1"/>
    <property type="molecule type" value="Genomic_DNA"/>
</dbReference>
<dbReference type="GO" id="GO:0006637">
    <property type="term" value="P:acyl-CoA metabolic process"/>
    <property type="evidence" value="ECO:0007669"/>
    <property type="project" value="TreeGrafter"/>
</dbReference>
<organism evidence="5 20">
    <name type="scientific">Dorea formicigenerans</name>
    <dbReference type="NCBI Taxonomy" id="39486"/>
    <lineage>
        <taxon>Bacteria</taxon>
        <taxon>Bacillati</taxon>
        <taxon>Bacillota</taxon>
        <taxon>Clostridia</taxon>
        <taxon>Lachnospirales</taxon>
        <taxon>Lachnospiraceae</taxon>
        <taxon>Dorea</taxon>
    </lineage>
</organism>
<evidence type="ECO:0000313" key="21">
    <source>
        <dbReference type="Proteomes" id="UP000260841"/>
    </source>
</evidence>
<evidence type="ECO:0000313" key="7">
    <source>
        <dbReference type="EMBL" id="RGN89777.1"/>
    </source>
</evidence>
<dbReference type="EMBL" id="QSVQ01000005">
    <property type="protein sequence ID" value="RGO52134.1"/>
    <property type="molecule type" value="Genomic_DNA"/>
</dbReference>
<dbReference type="Proteomes" id="UP000260664">
    <property type="component" value="Unassembled WGS sequence"/>
</dbReference>